<keyword evidence="2" id="KW-0472">Membrane</keyword>
<evidence type="ECO:0000313" key="4">
    <source>
        <dbReference type="Proteomes" id="UP000663868"/>
    </source>
</evidence>
<feature type="transmembrane region" description="Helical" evidence="2">
    <location>
        <begin position="863"/>
        <end position="882"/>
    </location>
</feature>
<dbReference type="SUPFAM" id="SSF69318">
    <property type="entry name" value="Integrin alpha N-terminal domain"/>
    <property type="match status" value="2"/>
</dbReference>
<proteinExistence type="predicted"/>
<dbReference type="Gene3D" id="2.130.10.130">
    <property type="entry name" value="Integrin alpha, N-terminal"/>
    <property type="match status" value="1"/>
</dbReference>
<dbReference type="InterPro" id="IPR013517">
    <property type="entry name" value="FG-GAP"/>
</dbReference>
<dbReference type="InterPro" id="IPR028994">
    <property type="entry name" value="Integrin_alpha_N"/>
</dbReference>
<feature type="transmembrane region" description="Helical" evidence="2">
    <location>
        <begin position="350"/>
        <end position="376"/>
    </location>
</feature>
<dbReference type="PANTHER" id="PTHR44103:SF1">
    <property type="entry name" value="PROPROTEIN CONVERTASE P"/>
    <property type="match status" value="1"/>
</dbReference>
<dbReference type="AlphaFoldDB" id="A0A819CZH1"/>
<dbReference type="EMBL" id="CAJOBB010001240">
    <property type="protein sequence ID" value="CAF3829488.1"/>
    <property type="molecule type" value="Genomic_DNA"/>
</dbReference>
<feature type="transmembrane region" description="Helical" evidence="2">
    <location>
        <begin position="445"/>
        <end position="467"/>
    </location>
</feature>
<evidence type="ECO:0000313" key="3">
    <source>
        <dbReference type="EMBL" id="CAF3829488.1"/>
    </source>
</evidence>
<comment type="caution">
    <text evidence="3">The sequence shown here is derived from an EMBL/GenBank/DDBJ whole genome shotgun (WGS) entry which is preliminary data.</text>
</comment>
<dbReference type="Pfam" id="PF13517">
    <property type="entry name" value="FG-GAP_3"/>
    <property type="match status" value="2"/>
</dbReference>
<keyword evidence="1" id="KW-0732">Signal</keyword>
<gene>
    <name evidence="3" type="ORF">KXQ929_LOCUS18762</name>
</gene>
<accession>A0A819CZH1</accession>
<evidence type="ECO:0000256" key="1">
    <source>
        <dbReference type="ARBA" id="ARBA00022729"/>
    </source>
</evidence>
<protein>
    <submittedName>
        <fullName evidence="3">Uncharacterized protein</fullName>
    </submittedName>
</protein>
<dbReference type="PANTHER" id="PTHR44103">
    <property type="entry name" value="PROPROTEIN CONVERTASE P"/>
    <property type="match status" value="1"/>
</dbReference>
<keyword evidence="2" id="KW-0812">Transmembrane</keyword>
<keyword evidence="2" id="KW-1133">Transmembrane helix</keyword>
<organism evidence="3 4">
    <name type="scientific">Adineta steineri</name>
    <dbReference type="NCBI Taxonomy" id="433720"/>
    <lineage>
        <taxon>Eukaryota</taxon>
        <taxon>Metazoa</taxon>
        <taxon>Spiralia</taxon>
        <taxon>Gnathifera</taxon>
        <taxon>Rotifera</taxon>
        <taxon>Eurotatoria</taxon>
        <taxon>Bdelloidea</taxon>
        <taxon>Adinetida</taxon>
        <taxon>Adinetidae</taxon>
        <taxon>Adineta</taxon>
    </lineage>
</organism>
<evidence type="ECO:0000256" key="2">
    <source>
        <dbReference type="SAM" id="Phobius"/>
    </source>
</evidence>
<name>A0A819CZH1_9BILA</name>
<sequence length="1175" mass="133314">MVTISESKPSLKKYNDLSVLYPETLKCPCSTMVIPYDELISLAPTFHQVCSSDFIDKRWLTMLSGNKHPDVSVDWRNTAHKRFQLLSTLCELGNQTIGNATKQFMLQSFVTSNILSETELKSQLNRIIKEFFQSTKIDFGRLINTVRLVMQIDQPYIVRETDSSLIQDTSLVPDIETYESDHNQSLKLIFRLNEKHDANSTSLNCICATDPNCRRFARIYSIDYNIKEKSNNTVSYILPGWIEGCSTMDSLLFSDLQCLYSSDCFLRLEDALKYSYAISSNFNWFTARPLVYNSARTDFSPSTSIGTILQEIMIEQLNPSFSYEYFYKKCAPVHCIYMKRDPTKAISASLMTLISLIGGLTFALRLISLYGVKLIFYLSKLIVKKRTVEQEEQDVIRLSCNIRLRNMIWKVMTALRSAVINLNLFNLRDFNRNLSRATATQLGQWASRLYILLFITGNIIFIITIVAQPQTITKRFDNPSLDKYNQLVKKYGDQLECPCSAIASTYESFAKIKHTHHQICSSSFVSDQWRTNITVNFLPDLFTHAKDDYRLFLSAHLQFLQGLCKSSIESVTNTIEQFNSSVLVTVQLLSKKDFDNRMNLIIKQHKLNAPVTFVRILSLIRIINHGNAIVSKYGSNFQYSVPWVNFNNTYVPTEPMIYDNNCSCGLHSNCTTQAYLYSNNATKPIPIKGLKMGCTPSESFRHSTLECFYNQSCIRQLEEYTKSTSSIIALSPTSNNSSMIRTIDELIYSLFVEEWSPHIHYPSYFQQCLPSLCLYTYIKRFDIFHILTLLLGFQGGLSIVLKWICPKIIQLIVQIQKYRKKRNNIIEHTSTIELSSGENNQSSLSPVTSEVNFVQNFRCSFKIIIICFILILVISVLIWFSIHFAADDPVTHDTFETSVNTTKQTVIEAATATKATDGITDYKIALTDLNNDGCLDIMIGTSDDYIALFLGNGTGTFSLYKMIYTPKGAYPSSIGAADFNKDGYSDIVVGVGKVNYIYVYLTQGNGTFDEPRRFTTGRYSINEFIHLIDLNNDSRLDIVFSHLSAKTISIKFGDDNVILNTVKTFTRDMYISVYAASVKDFNCDGHLDIAIAQSRPQSISALLGFGDGNFYIQETVSTAVPIQSADTLQVAVGDLNNDGNEDIIMTDYSSGNIRVLLNTCQCCLKRAKNIEVQLH</sequence>
<dbReference type="Proteomes" id="UP000663868">
    <property type="component" value="Unassembled WGS sequence"/>
</dbReference>
<reference evidence="3" key="1">
    <citation type="submission" date="2021-02" db="EMBL/GenBank/DDBJ databases">
        <authorList>
            <person name="Nowell W R."/>
        </authorList>
    </citation>
    <scope>NUCLEOTIDE SEQUENCE</scope>
</reference>